<reference evidence="3 4" key="1">
    <citation type="submission" date="2016-12" db="EMBL/GenBank/DDBJ databases">
        <authorList>
            <person name="Song W.-J."/>
            <person name="Kurnit D.M."/>
        </authorList>
    </citation>
    <scope>NUCLEOTIDE SEQUENCE [LARGE SCALE GENOMIC DNA]</scope>
    <source>
        <strain evidence="3 4">CGMCC 1.10808</strain>
    </source>
</reference>
<feature type="region of interest" description="Disordered" evidence="1">
    <location>
        <begin position="80"/>
        <end position="253"/>
    </location>
</feature>
<protein>
    <recommendedName>
        <fullName evidence="2">DUF4167 domain-containing protein</fullName>
    </recommendedName>
</protein>
<keyword evidence="4" id="KW-1185">Reference proteome</keyword>
<accession>A0A1M7S1N2</accession>
<dbReference type="Proteomes" id="UP000184066">
    <property type="component" value="Unassembled WGS sequence"/>
</dbReference>
<evidence type="ECO:0000256" key="1">
    <source>
        <dbReference type="SAM" id="MobiDB-lite"/>
    </source>
</evidence>
<sequence length="253" mass="27039">MRASQKPNRNRGKNNRQGKSLGNVANRVFESNGPEGKVRGTPQQIIEKYEQLARDAQTSGDRVMAENFLQHAEHYARLLSAAQAEAQQRAEQHAQQHQRPAREQQQNQQQRRDPAEAPQPDAPVGGFNGTIEEPPAPSGLEVVEPAEAPVGAAPSGAAGGEQPQSQPQAEGRGRRRRAPRRDAAQQDAAPEQPAEQPAAEQPAANVSAEAQPSAEGEEAPRPRRRPGRPRKSAPAAEPQGGEAAPKAPEDAAG</sequence>
<dbReference type="OrthoDB" id="9816310at2"/>
<evidence type="ECO:0000313" key="3">
    <source>
        <dbReference type="EMBL" id="SHN52507.1"/>
    </source>
</evidence>
<dbReference type="RefSeq" id="WP_072746006.1">
    <property type="nucleotide sequence ID" value="NZ_FOHL01000002.1"/>
</dbReference>
<gene>
    <name evidence="3" type="ORF">SAMN05216200_101458</name>
</gene>
<proteinExistence type="predicted"/>
<feature type="domain" description="DUF4167" evidence="2">
    <location>
        <begin position="9"/>
        <end position="84"/>
    </location>
</feature>
<dbReference type="AlphaFoldDB" id="A0A1M7S1N2"/>
<feature type="compositionally biased region" description="Low complexity" evidence="1">
    <location>
        <begin position="232"/>
        <end position="246"/>
    </location>
</feature>
<evidence type="ECO:0000313" key="4">
    <source>
        <dbReference type="Proteomes" id="UP000184066"/>
    </source>
</evidence>
<dbReference type="STRING" id="1189325.SAMN04488119_10260"/>
<evidence type="ECO:0000259" key="2">
    <source>
        <dbReference type="Pfam" id="PF13763"/>
    </source>
</evidence>
<feature type="region of interest" description="Disordered" evidence="1">
    <location>
        <begin position="1"/>
        <end position="43"/>
    </location>
</feature>
<dbReference type="InterPro" id="IPR025430">
    <property type="entry name" value="DUF4167"/>
</dbReference>
<name>A0A1M7S1N2_9RHOB</name>
<dbReference type="EMBL" id="FRDL01000001">
    <property type="protein sequence ID" value="SHN52507.1"/>
    <property type="molecule type" value="Genomic_DNA"/>
</dbReference>
<feature type="compositionally biased region" description="Low complexity" evidence="1">
    <location>
        <begin position="141"/>
        <end position="156"/>
    </location>
</feature>
<feature type="compositionally biased region" description="Basic residues" evidence="1">
    <location>
        <begin position="222"/>
        <end position="231"/>
    </location>
</feature>
<organism evidence="3 4">
    <name type="scientific">Oceanicella actignis</name>
    <dbReference type="NCBI Taxonomy" id="1189325"/>
    <lineage>
        <taxon>Bacteria</taxon>
        <taxon>Pseudomonadati</taxon>
        <taxon>Pseudomonadota</taxon>
        <taxon>Alphaproteobacteria</taxon>
        <taxon>Rhodobacterales</taxon>
        <taxon>Paracoccaceae</taxon>
        <taxon>Oceanicella</taxon>
    </lineage>
</organism>
<feature type="compositionally biased region" description="Low complexity" evidence="1">
    <location>
        <begin position="185"/>
        <end position="204"/>
    </location>
</feature>
<dbReference type="Pfam" id="PF13763">
    <property type="entry name" value="DUF4167"/>
    <property type="match status" value="1"/>
</dbReference>
<feature type="compositionally biased region" description="Low complexity" evidence="1">
    <location>
        <begin position="95"/>
        <end position="109"/>
    </location>
</feature>